<accession>A0ABV7LFJ1</accession>
<evidence type="ECO:0000313" key="3">
    <source>
        <dbReference type="Proteomes" id="UP001595536"/>
    </source>
</evidence>
<feature type="chain" id="PRO_5046320004" evidence="1">
    <location>
        <begin position="22"/>
        <end position="177"/>
    </location>
</feature>
<reference evidence="3" key="1">
    <citation type="journal article" date="2019" name="Int. J. Syst. Evol. Microbiol.">
        <title>The Global Catalogue of Microorganisms (GCM) 10K type strain sequencing project: providing services to taxonomists for standard genome sequencing and annotation.</title>
        <authorList>
            <consortium name="The Broad Institute Genomics Platform"/>
            <consortium name="The Broad Institute Genome Sequencing Center for Infectious Disease"/>
            <person name="Wu L."/>
            <person name="Ma J."/>
        </authorList>
    </citation>
    <scope>NUCLEOTIDE SEQUENCE [LARGE SCALE GENOMIC DNA]</scope>
    <source>
        <strain evidence="3">CCM 7941</strain>
    </source>
</reference>
<dbReference type="RefSeq" id="WP_376832362.1">
    <property type="nucleotide sequence ID" value="NZ_JBHLWR010000006.1"/>
</dbReference>
<keyword evidence="1" id="KW-0732">Signal</keyword>
<proteinExistence type="predicted"/>
<organism evidence="2 3">
    <name type="scientific">Camelimonas abortus</name>
    <dbReference type="NCBI Taxonomy" id="1017184"/>
    <lineage>
        <taxon>Bacteria</taxon>
        <taxon>Pseudomonadati</taxon>
        <taxon>Pseudomonadota</taxon>
        <taxon>Alphaproteobacteria</taxon>
        <taxon>Hyphomicrobiales</taxon>
        <taxon>Chelatococcaceae</taxon>
        <taxon>Camelimonas</taxon>
    </lineage>
</organism>
<gene>
    <name evidence="2" type="ORF">ACFOEX_10065</name>
</gene>
<dbReference type="EMBL" id="JBHRUV010000050">
    <property type="protein sequence ID" value="MFC3266695.1"/>
    <property type="molecule type" value="Genomic_DNA"/>
</dbReference>
<name>A0ABV7LFJ1_9HYPH</name>
<dbReference type="Gene3D" id="3.30.1490.230">
    <property type="match status" value="1"/>
</dbReference>
<keyword evidence="3" id="KW-1185">Reference proteome</keyword>
<evidence type="ECO:0000256" key="1">
    <source>
        <dbReference type="SAM" id="SignalP"/>
    </source>
</evidence>
<sequence>MCWRRFVMLVLPLMLSGGVFAGAAIAREVSAGPIWNNEDARRKCPQACGLAGWDGNWRTTEWGRNSVCSCRDGGWGHDRGWGRDHGYAPPPQPDVCRGGRSCMMPFSGRDQAFCRAYVEGRSCFMAFSHGRDRGWCEHLREGRSCFMALSGRDRADCEAGRYPPEHLHWRRLCSRRW</sequence>
<comment type="caution">
    <text evidence="2">The sequence shown here is derived from an EMBL/GenBank/DDBJ whole genome shotgun (WGS) entry which is preliminary data.</text>
</comment>
<protein>
    <submittedName>
        <fullName evidence="2">Uncharacterized protein</fullName>
    </submittedName>
</protein>
<feature type="signal peptide" evidence="1">
    <location>
        <begin position="1"/>
        <end position="21"/>
    </location>
</feature>
<evidence type="ECO:0000313" key="2">
    <source>
        <dbReference type="EMBL" id="MFC3266695.1"/>
    </source>
</evidence>
<dbReference type="Proteomes" id="UP001595536">
    <property type="component" value="Unassembled WGS sequence"/>
</dbReference>
<dbReference type="InterPro" id="IPR053754">
    <property type="entry name" value="OligoMan_bind_ChitinaseAct_sf"/>
</dbReference>